<accession>A0A4R0NUL8</accession>
<evidence type="ECO:0000313" key="9">
    <source>
        <dbReference type="EMBL" id="TCD03693.1"/>
    </source>
</evidence>
<dbReference type="GO" id="GO:0009279">
    <property type="term" value="C:cell outer membrane"/>
    <property type="evidence" value="ECO:0007669"/>
    <property type="project" value="UniProtKB-SubCell"/>
</dbReference>
<evidence type="ECO:0000256" key="2">
    <source>
        <dbReference type="ARBA" id="ARBA00007613"/>
    </source>
</evidence>
<keyword evidence="4" id="KW-1134">Transmembrane beta strand</keyword>
<evidence type="ECO:0000256" key="3">
    <source>
        <dbReference type="ARBA" id="ARBA00022448"/>
    </source>
</evidence>
<comment type="caution">
    <text evidence="9">The sequence shown here is derived from an EMBL/GenBank/DDBJ whole genome shotgun (WGS) entry which is preliminary data.</text>
</comment>
<keyword evidence="3" id="KW-0813">Transport</keyword>
<sequence>MKKFPLVLSFVFLVGFVQQSVGQEVITIEQAIEKTLSNNLQVKQSQLSESLSDENLKQSKNALLPTLNGNGGYNINFGRSVDPSTNQFNSQKFSSFNGGVSTGIDIFNGFQKINQIRQNKLLLDADKTNTEKVKNDLILQVVTSYLQILYNKDFLRAAEQQLAVAKQQLTREQELLDVGNKTLADLSQAKSQLATAELNVTNATNDLTISYITLAQLMDIPSSTVYSVSAPVLQSFNKPSSDYNPEDVYSSAMKSNPDIKLAAIRTEASKAGIDIAKGNYYPTLSFGAGLNTNYSSGRDRVLNTIQNGFREIGRTQTTNEAVLTPDFTALTEAYRFNDQLRDNFGQYVGVSLRVPIFNGFSARSTVRRARINYLQNQTQEQLAHNNLNKVIYQAVADLKAAGSRFTSTTNTFLAQKDAFNVIEQRYAVGLVNSLDYSTSQTNLNKAEIDMIQAKYDLLFRAKLIDYYLGKQIIF</sequence>
<dbReference type="GO" id="GO:1990281">
    <property type="term" value="C:efflux pump complex"/>
    <property type="evidence" value="ECO:0007669"/>
    <property type="project" value="TreeGrafter"/>
</dbReference>
<protein>
    <submittedName>
        <fullName evidence="9">TolC family protein</fullName>
    </submittedName>
</protein>
<keyword evidence="7" id="KW-0998">Cell outer membrane</keyword>
<comment type="similarity">
    <text evidence="2">Belongs to the outer membrane factor (OMF) (TC 1.B.17) family.</text>
</comment>
<keyword evidence="10" id="KW-1185">Reference proteome</keyword>
<evidence type="ECO:0000256" key="1">
    <source>
        <dbReference type="ARBA" id="ARBA00004442"/>
    </source>
</evidence>
<dbReference type="InterPro" id="IPR003423">
    <property type="entry name" value="OMP_efflux"/>
</dbReference>
<organism evidence="9 10">
    <name type="scientific">Pedobacter psychroterrae</name>
    <dbReference type="NCBI Taxonomy" id="2530453"/>
    <lineage>
        <taxon>Bacteria</taxon>
        <taxon>Pseudomonadati</taxon>
        <taxon>Bacteroidota</taxon>
        <taxon>Sphingobacteriia</taxon>
        <taxon>Sphingobacteriales</taxon>
        <taxon>Sphingobacteriaceae</taxon>
        <taxon>Pedobacter</taxon>
    </lineage>
</organism>
<evidence type="ECO:0000256" key="6">
    <source>
        <dbReference type="ARBA" id="ARBA00023136"/>
    </source>
</evidence>
<feature type="coiled-coil region" evidence="8">
    <location>
        <begin position="155"/>
        <end position="206"/>
    </location>
</feature>
<keyword evidence="5" id="KW-0812">Transmembrane</keyword>
<evidence type="ECO:0000313" key="10">
    <source>
        <dbReference type="Proteomes" id="UP000293347"/>
    </source>
</evidence>
<evidence type="ECO:0000256" key="8">
    <source>
        <dbReference type="SAM" id="Coils"/>
    </source>
</evidence>
<dbReference type="PANTHER" id="PTHR30026:SF20">
    <property type="entry name" value="OUTER MEMBRANE PROTEIN TOLC"/>
    <property type="match status" value="1"/>
</dbReference>
<proteinExistence type="inferred from homology"/>
<reference evidence="9 10" key="1">
    <citation type="submission" date="2019-02" db="EMBL/GenBank/DDBJ databases">
        <title>Pedobacter sp. RP-1-14 sp. nov., isolated from Arctic soil.</title>
        <authorList>
            <person name="Dahal R.H."/>
        </authorList>
    </citation>
    <scope>NUCLEOTIDE SEQUENCE [LARGE SCALE GENOMIC DNA]</scope>
    <source>
        <strain evidence="9 10">RP-1-14</strain>
    </source>
</reference>
<dbReference type="RefSeq" id="WP_131594545.1">
    <property type="nucleotide sequence ID" value="NZ_SJSL01000001.1"/>
</dbReference>
<dbReference type="Gene3D" id="1.20.1600.10">
    <property type="entry name" value="Outer membrane efflux proteins (OEP)"/>
    <property type="match status" value="1"/>
</dbReference>
<keyword evidence="6" id="KW-0472">Membrane</keyword>
<dbReference type="AlphaFoldDB" id="A0A4R0NUL8"/>
<evidence type="ECO:0000256" key="4">
    <source>
        <dbReference type="ARBA" id="ARBA00022452"/>
    </source>
</evidence>
<dbReference type="EMBL" id="SJSL01000001">
    <property type="protein sequence ID" value="TCD03693.1"/>
    <property type="molecule type" value="Genomic_DNA"/>
</dbReference>
<name>A0A4R0NUL8_9SPHI</name>
<evidence type="ECO:0000256" key="7">
    <source>
        <dbReference type="ARBA" id="ARBA00023237"/>
    </source>
</evidence>
<dbReference type="Pfam" id="PF02321">
    <property type="entry name" value="OEP"/>
    <property type="match status" value="2"/>
</dbReference>
<keyword evidence="8" id="KW-0175">Coiled coil</keyword>
<dbReference type="Proteomes" id="UP000293347">
    <property type="component" value="Unassembled WGS sequence"/>
</dbReference>
<comment type="subcellular location">
    <subcellularLocation>
        <location evidence="1">Cell outer membrane</location>
    </subcellularLocation>
</comment>
<dbReference type="PANTHER" id="PTHR30026">
    <property type="entry name" value="OUTER MEMBRANE PROTEIN TOLC"/>
    <property type="match status" value="1"/>
</dbReference>
<evidence type="ECO:0000256" key="5">
    <source>
        <dbReference type="ARBA" id="ARBA00022692"/>
    </source>
</evidence>
<dbReference type="SUPFAM" id="SSF56954">
    <property type="entry name" value="Outer membrane efflux proteins (OEP)"/>
    <property type="match status" value="1"/>
</dbReference>
<dbReference type="GO" id="GO:0015562">
    <property type="term" value="F:efflux transmembrane transporter activity"/>
    <property type="evidence" value="ECO:0007669"/>
    <property type="project" value="InterPro"/>
</dbReference>
<dbReference type="GO" id="GO:0015288">
    <property type="term" value="F:porin activity"/>
    <property type="evidence" value="ECO:0007669"/>
    <property type="project" value="TreeGrafter"/>
</dbReference>
<gene>
    <name evidence="9" type="ORF">EZ437_06995</name>
</gene>
<dbReference type="InterPro" id="IPR051906">
    <property type="entry name" value="TolC-like"/>
</dbReference>
<dbReference type="OrthoDB" id="9811587at2"/>